<feature type="region of interest" description="Disordered" evidence="1">
    <location>
        <begin position="405"/>
        <end position="426"/>
    </location>
</feature>
<evidence type="ECO:0000259" key="2">
    <source>
        <dbReference type="Pfam" id="PF00905"/>
    </source>
</evidence>
<dbReference type="Gene3D" id="3.40.710.10">
    <property type="entry name" value="DD-peptidase/beta-lactamase superfamily"/>
    <property type="match status" value="1"/>
</dbReference>
<dbReference type="EMBL" id="JAAGKO020000060">
    <property type="protein sequence ID" value="MDI5966756.1"/>
    <property type="molecule type" value="Genomic_DNA"/>
</dbReference>
<dbReference type="PANTHER" id="PTHR30627:SF24">
    <property type="entry name" value="PENICILLIN-BINDING PROTEIN 4B"/>
    <property type="match status" value="1"/>
</dbReference>
<dbReference type="InterPro" id="IPR001460">
    <property type="entry name" value="PCN-bd_Tpept"/>
</dbReference>
<evidence type="ECO:0000313" key="5">
    <source>
        <dbReference type="Proteomes" id="UP001156398"/>
    </source>
</evidence>
<dbReference type="Pfam" id="PF21922">
    <property type="entry name" value="PBP_dimer_2"/>
    <property type="match status" value="1"/>
</dbReference>
<comment type="caution">
    <text evidence="4">The sequence shown here is derived from an EMBL/GenBank/DDBJ whole genome shotgun (WGS) entry which is preliminary data.</text>
</comment>
<dbReference type="InterPro" id="IPR012338">
    <property type="entry name" value="Beta-lactam/transpept-like"/>
</dbReference>
<protein>
    <submittedName>
        <fullName evidence="4">Penicillin-binding transpeptidase domain-containing protein</fullName>
    </submittedName>
</protein>
<organism evidence="4 5">
    <name type="scientific">Streptantibioticus silvisoli</name>
    <dbReference type="NCBI Taxonomy" id="2705255"/>
    <lineage>
        <taxon>Bacteria</taxon>
        <taxon>Bacillati</taxon>
        <taxon>Actinomycetota</taxon>
        <taxon>Actinomycetes</taxon>
        <taxon>Kitasatosporales</taxon>
        <taxon>Streptomycetaceae</taxon>
        <taxon>Streptantibioticus</taxon>
    </lineage>
</organism>
<proteinExistence type="predicted"/>
<dbReference type="Pfam" id="PF00905">
    <property type="entry name" value="Transpeptidase"/>
    <property type="match status" value="1"/>
</dbReference>
<dbReference type="RefSeq" id="WP_271325024.1">
    <property type="nucleotide sequence ID" value="NZ_JAAGKO020000060.1"/>
</dbReference>
<feature type="region of interest" description="Disordered" evidence="1">
    <location>
        <begin position="232"/>
        <end position="257"/>
    </location>
</feature>
<dbReference type="Gene3D" id="3.90.1310.10">
    <property type="entry name" value="Penicillin-binding protein 2a (Domain 2)"/>
    <property type="match status" value="1"/>
</dbReference>
<dbReference type="InterPro" id="IPR054120">
    <property type="entry name" value="PBPA_dimer"/>
</dbReference>
<dbReference type="SUPFAM" id="SSF56601">
    <property type="entry name" value="beta-lactamase/transpeptidase-like"/>
    <property type="match status" value="1"/>
</dbReference>
<evidence type="ECO:0000256" key="1">
    <source>
        <dbReference type="SAM" id="MobiDB-lite"/>
    </source>
</evidence>
<reference evidence="4 5" key="1">
    <citation type="submission" date="2023-05" db="EMBL/GenBank/DDBJ databases">
        <title>Streptantibioticus silvisoli sp. nov., acidotolerant actinomycetes 1 from pine litter.</title>
        <authorList>
            <person name="Swiecimska M."/>
            <person name="Golinska P."/>
            <person name="Sangal V."/>
            <person name="Wachnowicz B."/>
            <person name="Goodfellow M."/>
        </authorList>
    </citation>
    <scope>NUCLEOTIDE SEQUENCE [LARGE SCALE GENOMIC DNA]</scope>
    <source>
        <strain evidence="4 5">SL54</strain>
    </source>
</reference>
<dbReference type="PANTHER" id="PTHR30627">
    <property type="entry name" value="PEPTIDOGLYCAN D,D-TRANSPEPTIDASE"/>
    <property type="match status" value="1"/>
</dbReference>
<name>A0ABT6WAA9_9ACTN</name>
<sequence>MTRYIRHAAAFSLLLLIALLVNLTRIQVLDAPSYNANPANGRTTMSRYARARGDVYAGRTRLTGSVRTGGTLAWQRAYTAGPVFAPVTGYASQAYGTTLLENAGDPVLSGTDPALSAAPLWNAVTRRPVRGGRVVSTVDPAAQRAAYRALGVRTGAVAALDPSTGRILALVSTPSYDPAEVAGDGRGALAAWRRLTTDPRQPMLNRAIRQTYPPGSTFTVVTAAAALDSGAVTGPDAATDSPDPYTPPGTGDRLADRTPRCRDATVRYAFEAGCDTVFARLGVRVGLPGMVGAARAFGFDDPGTSIPSHVSESVFDTSMNDARLARSCVGQDDTRATPLQMAMVAAAVADGGTVMAPYLIDRETDATGRTVRTTRPRPLGRAMSGRTAAVLADLMAGAVTDGTGTGAAVPGARVGGTSGTARTGTGDRGTPYAWYVSWARPARAATAPVAVAVVVEDTAAARTGASGGGSAAPVARAVMKAALGGGG</sequence>
<feature type="domain" description="Penicillin-binding protein transpeptidase" evidence="2">
    <location>
        <begin position="155"/>
        <end position="480"/>
    </location>
</feature>
<gene>
    <name evidence="4" type="ORF">POF43_029175</name>
</gene>
<dbReference type="Proteomes" id="UP001156398">
    <property type="component" value="Unassembled WGS sequence"/>
</dbReference>
<dbReference type="InterPro" id="IPR050515">
    <property type="entry name" value="Beta-lactam/transpept"/>
</dbReference>
<accession>A0ABT6WAA9</accession>
<keyword evidence="5" id="KW-1185">Reference proteome</keyword>
<feature type="domain" description="Penicillin binding protein A dimerisation" evidence="3">
    <location>
        <begin position="52"/>
        <end position="134"/>
    </location>
</feature>
<evidence type="ECO:0000259" key="3">
    <source>
        <dbReference type="Pfam" id="PF21922"/>
    </source>
</evidence>
<evidence type="ECO:0000313" key="4">
    <source>
        <dbReference type="EMBL" id="MDI5966756.1"/>
    </source>
</evidence>